<keyword evidence="3" id="KW-1185">Reference proteome</keyword>
<dbReference type="InterPro" id="IPR029058">
    <property type="entry name" value="AB_hydrolase_fold"/>
</dbReference>
<dbReference type="Proteomes" id="UP000233551">
    <property type="component" value="Unassembled WGS sequence"/>
</dbReference>
<evidence type="ECO:0000313" key="2">
    <source>
        <dbReference type="EMBL" id="PKI34032.1"/>
    </source>
</evidence>
<evidence type="ECO:0000313" key="3">
    <source>
        <dbReference type="Proteomes" id="UP000233551"/>
    </source>
</evidence>
<protein>
    <recommendedName>
        <fullName evidence="4">AB hydrolase-1 domain-containing protein</fullName>
    </recommendedName>
</protein>
<organism evidence="2 3">
    <name type="scientific">Punica granatum</name>
    <name type="common">Pomegranate</name>
    <dbReference type="NCBI Taxonomy" id="22663"/>
    <lineage>
        <taxon>Eukaryota</taxon>
        <taxon>Viridiplantae</taxon>
        <taxon>Streptophyta</taxon>
        <taxon>Embryophyta</taxon>
        <taxon>Tracheophyta</taxon>
        <taxon>Spermatophyta</taxon>
        <taxon>Magnoliopsida</taxon>
        <taxon>eudicotyledons</taxon>
        <taxon>Gunneridae</taxon>
        <taxon>Pentapetalae</taxon>
        <taxon>rosids</taxon>
        <taxon>malvids</taxon>
        <taxon>Myrtales</taxon>
        <taxon>Lythraceae</taxon>
        <taxon>Punica</taxon>
    </lineage>
</organism>
<dbReference type="InterPro" id="IPR052370">
    <property type="entry name" value="Meta-cleavage_hydrolase"/>
</dbReference>
<dbReference type="AlphaFoldDB" id="A0A2I0HQP7"/>
<evidence type="ECO:0008006" key="4">
    <source>
        <dbReference type="Google" id="ProtNLM"/>
    </source>
</evidence>
<evidence type="ECO:0000313" key="1">
    <source>
        <dbReference type="EMBL" id="PKI32907.1"/>
    </source>
</evidence>
<feature type="non-terminal residue" evidence="2">
    <location>
        <position position="1"/>
    </location>
</feature>
<dbReference type="EMBL" id="PGOL01006161">
    <property type="protein sequence ID" value="PKI34032.1"/>
    <property type="molecule type" value="Genomic_DNA"/>
</dbReference>
<reference evidence="2 3" key="1">
    <citation type="submission" date="2017-11" db="EMBL/GenBank/DDBJ databases">
        <title>De-novo sequencing of pomegranate (Punica granatum L.) genome.</title>
        <authorList>
            <person name="Akparov Z."/>
            <person name="Amiraslanov A."/>
            <person name="Hajiyeva S."/>
            <person name="Abbasov M."/>
            <person name="Kaur K."/>
            <person name="Hamwieh A."/>
            <person name="Solovyev V."/>
            <person name="Salamov A."/>
            <person name="Braich B."/>
            <person name="Kosarev P."/>
            <person name="Mahmoud A."/>
            <person name="Hajiyev E."/>
            <person name="Babayeva S."/>
            <person name="Izzatullayeva V."/>
            <person name="Mammadov A."/>
            <person name="Mammadov A."/>
            <person name="Sharifova S."/>
            <person name="Ojaghi J."/>
            <person name="Eynullazada K."/>
            <person name="Bayramov B."/>
            <person name="Abdulazimova A."/>
            <person name="Shahmuradov I."/>
        </authorList>
    </citation>
    <scope>NUCLEOTIDE SEQUENCE [LARGE SCALE GENOMIC DNA]</scope>
    <source>
        <strain evidence="2">AG2017</strain>
        <strain evidence="3">cv. AG2017</strain>
        <tissue evidence="2">Leaf</tissue>
    </source>
</reference>
<accession>A0A2I0HQP7</accession>
<dbReference type="STRING" id="22663.A0A2I0HQP7"/>
<sequence>PTLIIWGEYDQIFPIELAHRLKRHLEGNEQVEVMIIKDAGHALTVEKPKDISNHLKAFPVDSLPRPNQEK</sequence>
<gene>
    <name evidence="2" type="ORF">CRG98_045577</name>
    <name evidence="1" type="ORF">CRG98_046702</name>
</gene>
<dbReference type="EMBL" id="PGOL01007183">
    <property type="protein sequence ID" value="PKI32907.1"/>
    <property type="molecule type" value="Genomic_DNA"/>
</dbReference>
<comment type="caution">
    <text evidence="2">The sequence shown here is derived from an EMBL/GenBank/DDBJ whole genome shotgun (WGS) entry which is preliminary data.</text>
</comment>
<dbReference type="PANTHER" id="PTHR43139:SF25">
    <property type="entry name" value="ALPHA_BETA-HYDROLASES SUPERFAMILY PROTEIN"/>
    <property type="match status" value="1"/>
</dbReference>
<dbReference type="Gene3D" id="3.40.50.1820">
    <property type="entry name" value="alpha/beta hydrolase"/>
    <property type="match status" value="1"/>
</dbReference>
<proteinExistence type="predicted"/>
<name>A0A2I0HQP7_PUNGR</name>
<dbReference type="SUPFAM" id="SSF53474">
    <property type="entry name" value="alpha/beta-Hydrolases"/>
    <property type="match status" value="1"/>
</dbReference>
<dbReference type="PANTHER" id="PTHR43139">
    <property type="entry name" value="SI:DKEY-122A22.2"/>
    <property type="match status" value="1"/>
</dbReference>